<dbReference type="RefSeq" id="WP_256763865.1">
    <property type="nucleotide sequence ID" value="NZ_JANIGO010000002.1"/>
</dbReference>
<evidence type="ECO:0000313" key="2">
    <source>
        <dbReference type="EMBL" id="MCQ8896112.1"/>
    </source>
</evidence>
<comment type="caution">
    <text evidence="2">The sequence shown here is derived from an EMBL/GenBank/DDBJ whole genome shotgun (WGS) entry which is preliminary data.</text>
</comment>
<gene>
    <name evidence="2" type="ORF">NQT62_06635</name>
</gene>
<protein>
    <submittedName>
        <fullName evidence="2">Alpha/beta fold hydrolase</fullName>
    </submittedName>
</protein>
<feature type="domain" description="AB hydrolase-1" evidence="1">
    <location>
        <begin position="35"/>
        <end position="281"/>
    </location>
</feature>
<dbReference type="Pfam" id="PF00561">
    <property type="entry name" value="Abhydrolase_1"/>
    <property type="match status" value="1"/>
</dbReference>
<proteinExistence type="predicted"/>
<sequence>MAETSTIQHPVNTRQVVHSGDVDLAVTAHGDPQNPTIILVHGYPDNSSVWNPVINYLHHHFHVVTYDVRGCGESSAPGWMWDYTLTKLSEDLQAVMRAVCPTQPVHLVAHDWGSIQTWESVTDHRLKARIASYTSISGPCLDHIGQWFRQGLSLSNRKALGEVLGQAVHSWYVAAFQLPLLAPSAWKLGLDKAWPGILKRMEGQDVETNGSQRKDGINGINLYRANMVPRLSNPRIRQTAVPVQLLVPTKDKFVTPPMVESCYPYVSNLWRRDVEAHHWVIQTHAEWVANCVAEFVEFADTGRETPSLAKTRVEL</sequence>
<dbReference type="InterPro" id="IPR000073">
    <property type="entry name" value="AB_hydrolase_1"/>
</dbReference>
<keyword evidence="2" id="KW-0378">Hydrolase</keyword>
<dbReference type="Gene3D" id="3.40.50.1820">
    <property type="entry name" value="alpha/beta hydrolase"/>
    <property type="match status" value="1"/>
</dbReference>
<dbReference type="SUPFAM" id="SSF53474">
    <property type="entry name" value="alpha/beta-Hydrolases"/>
    <property type="match status" value="1"/>
</dbReference>
<keyword evidence="3" id="KW-1185">Reference proteome</keyword>
<accession>A0ABT1WF20</accession>
<name>A0ABT1WF20_9BURK</name>
<dbReference type="PANTHER" id="PTHR43329">
    <property type="entry name" value="EPOXIDE HYDROLASE"/>
    <property type="match status" value="1"/>
</dbReference>
<dbReference type="EMBL" id="JANIGO010000002">
    <property type="protein sequence ID" value="MCQ8896112.1"/>
    <property type="molecule type" value="Genomic_DNA"/>
</dbReference>
<organism evidence="2 3">
    <name type="scientific">Limnobacter humi</name>
    <dbReference type="NCBI Taxonomy" id="1778671"/>
    <lineage>
        <taxon>Bacteria</taxon>
        <taxon>Pseudomonadati</taxon>
        <taxon>Pseudomonadota</taxon>
        <taxon>Betaproteobacteria</taxon>
        <taxon>Burkholderiales</taxon>
        <taxon>Burkholderiaceae</taxon>
        <taxon>Limnobacter</taxon>
    </lineage>
</organism>
<dbReference type="InterPro" id="IPR029058">
    <property type="entry name" value="AB_hydrolase_fold"/>
</dbReference>
<dbReference type="GO" id="GO:0016787">
    <property type="term" value="F:hydrolase activity"/>
    <property type="evidence" value="ECO:0007669"/>
    <property type="project" value="UniProtKB-KW"/>
</dbReference>
<dbReference type="Proteomes" id="UP001204142">
    <property type="component" value="Unassembled WGS sequence"/>
</dbReference>
<evidence type="ECO:0000313" key="3">
    <source>
        <dbReference type="Proteomes" id="UP001204142"/>
    </source>
</evidence>
<evidence type="ECO:0000259" key="1">
    <source>
        <dbReference type="Pfam" id="PF00561"/>
    </source>
</evidence>
<reference evidence="2 3" key="1">
    <citation type="submission" date="2022-07" db="EMBL/GenBank/DDBJ databases">
        <authorList>
            <person name="Xamxidin M."/>
            <person name="Wu M."/>
        </authorList>
    </citation>
    <scope>NUCLEOTIDE SEQUENCE [LARGE SCALE GENOMIC DNA]</scope>
    <source>
        <strain evidence="2 3">NBRC 111650</strain>
    </source>
</reference>